<protein>
    <submittedName>
        <fullName evidence="3">Flavodoxin</fullName>
    </submittedName>
</protein>
<dbReference type="PANTHER" id="PTHR10204:SF34">
    <property type="entry name" value="NAD(P)H DEHYDROGENASE [QUINONE] 1 ISOFORM 1"/>
    <property type="match status" value="1"/>
</dbReference>
<dbReference type="PANTHER" id="PTHR10204">
    <property type="entry name" value="NAD P H OXIDOREDUCTASE-RELATED"/>
    <property type="match status" value="1"/>
</dbReference>
<evidence type="ECO:0000313" key="3">
    <source>
        <dbReference type="EMBL" id="ARQ01507.1"/>
    </source>
</evidence>
<evidence type="ECO:0000256" key="2">
    <source>
        <dbReference type="ARBA" id="ARBA00023002"/>
    </source>
</evidence>
<gene>
    <name evidence="3" type="ORF">CAK95_22155</name>
</gene>
<dbReference type="Pfam" id="PF02525">
    <property type="entry name" value="Flavodoxin_2"/>
    <property type="match status" value="1"/>
</dbReference>
<accession>A0A1W6ZVT7</accession>
<keyword evidence="4" id="KW-1185">Reference proteome</keyword>
<proteinExistence type="inferred from homology"/>
<dbReference type="KEGG" id="psin:CAK95_22155"/>
<dbReference type="OrthoDB" id="9798454at2"/>
<dbReference type="Proteomes" id="UP000194137">
    <property type="component" value="Chromosome"/>
</dbReference>
<dbReference type="RefSeq" id="WP_086089897.1">
    <property type="nucleotide sequence ID" value="NZ_CP021112.1"/>
</dbReference>
<sequence>MAKIAIIVGHPQEQTFCEALAEAYERGARAAGHEAKLFALAHMSFDPILRGGYRFEQPLEPDLRTAYDWLAASSHWVIVFPLWLGDMPAILKAFLERILQPDLILRRDTESAMNWRIFENKSARLIMTMGMPVMVYRLWYWPHALKLFRNNILHFIGVKPVRETLFGMVADVSHEKRERWLKEVEALGKAGA</sequence>
<evidence type="ECO:0000256" key="1">
    <source>
        <dbReference type="ARBA" id="ARBA00006252"/>
    </source>
</evidence>
<dbReference type="InterPro" id="IPR051545">
    <property type="entry name" value="NAD(P)H_dehydrogenase_qn"/>
</dbReference>
<dbReference type="GO" id="GO:0003955">
    <property type="term" value="F:NAD(P)H dehydrogenase (quinone) activity"/>
    <property type="evidence" value="ECO:0007669"/>
    <property type="project" value="TreeGrafter"/>
</dbReference>
<comment type="similarity">
    <text evidence="1">Belongs to the NAD(P)H dehydrogenase (quinone) family.</text>
</comment>
<organism evidence="3 4">
    <name type="scientific">Pseudorhodoplanes sinuspersici</name>
    <dbReference type="NCBI Taxonomy" id="1235591"/>
    <lineage>
        <taxon>Bacteria</taxon>
        <taxon>Pseudomonadati</taxon>
        <taxon>Pseudomonadota</taxon>
        <taxon>Alphaproteobacteria</taxon>
        <taxon>Hyphomicrobiales</taxon>
        <taxon>Pseudorhodoplanes</taxon>
    </lineage>
</organism>
<dbReference type="EMBL" id="CP021112">
    <property type="protein sequence ID" value="ARQ01507.1"/>
    <property type="molecule type" value="Genomic_DNA"/>
</dbReference>
<dbReference type="STRING" id="1235591.CAK95_22155"/>
<dbReference type="GO" id="GO:0005829">
    <property type="term" value="C:cytosol"/>
    <property type="evidence" value="ECO:0007669"/>
    <property type="project" value="TreeGrafter"/>
</dbReference>
<keyword evidence="2" id="KW-0560">Oxidoreductase</keyword>
<name>A0A1W6ZVT7_9HYPH</name>
<evidence type="ECO:0000313" key="4">
    <source>
        <dbReference type="Proteomes" id="UP000194137"/>
    </source>
</evidence>
<dbReference type="Gene3D" id="3.40.50.360">
    <property type="match status" value="1"/>
</dbReference>
<dbReference type="InterPro" id="IPR003680">
    <property type="entry name" value="Flavodoxin_fold"/>
</dbReference>
<dbReference type="SUPFAM" id="SSF52218">
    <property type="entry name" value="Flavoproteins"/>
    <property type="match status" value="1"/>
</dbReference>
<dbReference type="InterPro" id="IPR029039">
    <property type="entry name" value="Flavoprotein-like_sf"/>
</dbReference>
<reference evidence="3 4" key="1">
    <citation type="submission" date="2017-05" db="EMBL/GenBank/DDBJ databases">
        <title>Full genome sequence of Pseudorhodoplanes sinuspersici.</title>
        <authorList>
            <person name="Dastgheib S.M.M."/>
            <person name="Shavandi M."/>
            <person name="Tirandaz H."/>
        </authorList>
    </citation>
    <scope>NUCLEOTIDE SEQUENCE [LARGE SCALE GENOMIC DNA]</scope>
    <source>
        <strain evidence="3 4">RIPI110</strain>
    </source>
</reference>
<dbReference type="AlphaFoldDB" id="A0A1W6ZVT7"/>